<sequence length="100" mass="10861">MRESSGAFEESTDIVTILRVPKSGGIPTTKARVVRWFKKEGSKVRQGEPIVELETDKVNYELDSPVAGVILKIIARADAEVPVGDPLACIGERGETLPEL</sequence>
<feature type="domain" description="Lipoyl-binding" evidence="3">
    <location>
        <begin position="15"/>
        <end position="91"/>
    </location>
</feature>
<organism evidence="4 5">
    <name type="scientific">Candidatus Acidiferrum panamense</name>
    <dbReference type="NCBI Taxonomy" id="2741543"/>
    <lineage>
        <taxon>Bacteria</taxon>
        <taxon>Pseudomonadati</taxon>
        <taxon>Acidobacteriota</taxon>
        <taxon>Terriglobia</taxon>
        <taxon>Candidatus Acidiferrales</taxon>
        <taxon>Candidatus Acidiferrum</taxon>
    </lineage>
</organism>
<dbReference type="GO" id="GO:0006086">
    <property type="term" value="P:pyruvate decarboxylation to acetyl-CoA"/>
    <property type="evidence" value="ECO:0007669"/>
    <property type="project" value="InterPro"/>
</dbReference>
<keyword evidence="2" id="KW-0450">Lipoyl</keyword>
<dbReference type="InterPro" id="IPR000089">
    <property type="entry name" value="Biotin_lipoyl"/>
</dbReference>
<evidence type="ECO:0000256" key="2">
    <source>
        <dbReference type="ARBA" id="ARBA00022823"/>
    </source>
</evidence>
<dbReference type="GO" id="GO:0045254">
    <property type="term" value="C:pyruvate dehydrogenase complex"/>
    <property type="evidence" value="ECO:0007669"/>
    <property type="project" value="InterPro"/>
</dbReference>
<evidence type="ECO:0000313" key="4">
    <source>
        <dbReference type="EMBL" id="MBA0089043.1"/>
    </source>
</evidence>
<evidence type="ECO:0000259" key="3">
    <source>
        <dbReference type="PROSITE" id="PS50968"/>
    </source>
</evidence>
<name>A0A7V8NX10_9BACT</name>
<dbReference type="Gene3D" id="2.40.50.100">
    <property type="match status" value="1"/>
</dbReference>
<keyword evidence="5" id="KW-1185">Reference proteome</keyword>
<dbReference type="SUPFAM" id="SSF51230">
    <property type="entry name" value="Single hybrid motif"/>
    <property type="match status" value="1"/>
</dbReference>
<dbReference type="PROSITE" id="PS50968">
    <property type="entry name" value="BIOTINYL_LIPOYL"/>
    <property type="match status" value="1"/>
</dbReference>
<dbReference type="InterPro" id="IPR011053">
    <property type="entry name" value="Single_hybrid_motif"/>
</dbReference>
<dbReference type="InterPro" id="IPR045257">
    <property type="entry name" value="E2/Pdx1"/>
</dbReference>
<dbReference type="CDD" id="cd06849">
    <property type="entry name" value="lipoyl_domain"/>
    <property type="match status" value="1"/>
</dbReference>
<evidence type="ECO:0000256" key="1">
    <source>
        <dbReference type="ARBA" id="ARBA00001938"/>
    </source>
</evidence>
<evidence type="ECO:0000313" key="5">
    <source>
        <dbReference type="Proteomes" id="UP000567293"/>
    </source>
</evidence>
<dbReference type="PROSITE" id="PS00189">
    <property type="entry name" value="LIPOYL"/>
    <property type="match status" value="1"/>
</dbReference>
<protein>
    <recommendedName>
        <fullName evidence="3">Lipoyl-binding domain-containing protein</fullName>
    </recommendedName>
</protein>
<dbReference type="Pfam" id="PF00364">
    <property type="entry name" value="Biotin_lipoyl"/>
    <property type="match status" value="1"/>
</dbReference>
<dbReference type="InterPro" id="IPR003016">
    <property type="entry name" value="2-oxoA_DH_lipoyl-BS"/>
</dbReference>
<reference evidence="4" key="1">
    <citation type="submission" date="2020-06" db="EMBL/GenBank/DDBJ databases">
        <title>Legume-microbial interactions unlock mineral nutrients during tropical forest succession.</title>
        <authorList>
            <person name="Epihov D.Z."/>
        </authorList>
    </citation>
    <scope>NUCLEOTIDE SEQUENCE [LARGE SCALE GENOMIC DNA]</scope>
    <source>
        <strain evidence="4">Pan2503</strain>
    </source>
</reference>
<dbReference type="Proteomes" id="UP000567293">
    <property type="component" value="Unassembled WGS sequence"/>
</dbReference>
<dbReference type="AlphaFoldDB" id="A0A7V8NX10"/>
<dbReference type="PANTHER" id="PTHR23151">
    <property type="entry name" value="DIHYDROLIPOAMIDE ACETYL/SUCCINYL-TRANSFERASE-RELATED"/>
    <property type="match status" value="1"/>
</dbReference>
<proteinExistence type="predicted"/>
<comment type="cofactor">
    <cofactor evidence="1">
        <name>(R)-lipoate</name>
        <dbReference type="ChEBI" id="CHEBI:83088"/>
    </cofactor>
</comment>
<comment type="caution">
    <text evidence="4">The sequence shown here is derived from an EMBL/GenBank/DDBJ whole genome shotgun (WGS) entry which is preliminary data.</text>
</comment>
<accession>A0A7V8NX10</accession>
<gene>
    <name evidence="4" type="ORF">HRJ53_28975</name>
</gene>
<dbReference type="PANTHER" id="PTHR23151:SF90">
    <property type="entry name" value="DIHYDROLIPOYLLYSINE-RESIDUE ACETYLTRANSFERASE COMPONENT OF PYRUVATE DEHYDROGENASE COMPLEX, MITOCHONDRIAL-RELATED"/>
    <property type="match status" value="1"/>
</dbReference>
<dbReference type="EMBL" id="JACDQQ010002805">
    <property type="protein sequence ID" value="MBA0089043.1"/>
    <property type="molecule type" value="Genomic_DNA"/>
</dbReference>